<evidence type="ECO:0000259" key="2">
    <source>
        <dbReference type="Pfam" id="PF13309"/>
    </source>
</evidence>
<organism evidence="3 4">
    <name type="scientific">Salicibibacter cibi</name>
    <dbReference type="NCBI Taxonomy" id="2743001"/>
    <lineage>
        <taxon>Bacteria</taxon>
        <taxon>Bacillati</taxon>
        <taxon>Bacillota</taxon>
        <taxon>Bacilli</taxon>
        <taxon>Bacillales</taxon>
        <taxon>Bacillaceae</taxon>
        <taxon>Salicibibacter</taxon>
    </lineage>
</organism>
<gene>
    <name evidence="3" type="ORF">HUG20_02370</name>
</gene>
<dbReference type="RefSeq" id="WP_200087629.1">
    <property type="nucleotide sequence ID" value="NZ_CP054706.1"/>
</dbReference>
<feature type="domain" description="Transcriptional regulator DauR-like HTH" evidence="2">
    <location>
        <begin position="144"/>
        <end position="204"/>
    </location>
</feature>
<dbReference type="InterPro" id="IPR013559">
    <property type="entry name" value="YheO"/>
</dbReference>
<dbReference type="Pfam" id="PF08348">
    <property type="entry name" value="PAS_6"/>
    <property type="match status" value="1"/>
</dbReference>
<evidence type="ECO:0000313" key="3">
    <source>
        <dbReference type="EMBL" id="QQK78858.1"/>
    </source>
</evidence>
<evidence type="ECO:0000313" key="4">
    <source>
        <dbReference type="Proteomes" id="UP000595349"/>
    </source>
</evidence>
<dbReference type="Pfam" id="PF13309">
    <property type="entry name" value="HTH_22"/>
    <property type="match status" value="1"/>
</dbReference>
<dbReference type="InterPro" id="IPR039446">
    <property type="entry name" value="DauR-like"/>
</dbReference>
<dbReference type="PANTHER" id="PTHR35568">
    <property type="entry name" value="TRANSCRIPTIONAL REGULATOR DAUR"/>
    <property type="match status" value="1"/>
</dbReference>
<reference evidence="3 4" key="1">
    <citation type="submission" date="2020-06" db="EMBL/GenBank/DDBJ databases">
        <title>Genomic analysis of Salicibibacter sp. NKC21-4.</title>
        <authorList>
            <person name="Oh Y.J."/>
        </authorList>
    </citation>
    <scope>NUCLEOTIDE SEQUENCE [LARGE SCALE GENOMIC DNA]</scope>
    <source>
        <strain evidence="3 4">NKC21-4</strain>
    </source>
</reference>
<protein>
    <submittedName>
        <fullName evidence="3">Transcriptional regulator</fullName>
    </submittedName>
</protein>
<dbReference type="KEGG" id="scib:HUG20_02370"/>
<dbReference type="PANTHER" id="PTHR35568:SF1">
    <property type="entry name" value="TRANSCRIPTIONAL REGULATOR DAUR"/>
    <property type="match status" value="1"/>
</dbReference>
<name>A0A7T7CEA6_9BACI</name>
<dbReference type="Proteomes" id="UP000595349">
    <property type="component" value="Chromosome"/>
</dbReference>
<evidence type="ECO:0000259" key="1">
    <source>
        <dbReference type="Pfam" id="PF08348"/>
    </source>
</evidence>
<keyword evidence="4" id="KW-1185">Reference proteome</keyword>
<dbReference type="InterPro" id="IPR039445">
    <property type="entry name" value="DauR-like_HTH"/>
</dbReference>
<accession>A0A7T7CEA6</accession>
<proteinExistence type="predicted"/>
<dbReference type="EMBL" id="CP054706">
    <property type="protein sequence ID" value="QQK78858.1"/>
    <property type="molecule type" value="Genomic_DNA"/>
</dbReference>
<dbReference type="AlphaFoldDB" id="A0A7T7CEA6"/>
<feature type="domain" description="YheO-like" evidence="1">
    <location>
        <begin position="12"/>
        <end position="118"/>
    </location>
</feature>
<sequence>MGNLDKKEYHFVKPLVKAIAQALGSNCEVVLHDLYDIEHSIVAIENGHITGREVGDSVTNLGLEVLRNGAEEGDTLNYTNSTKDGKVLRCSSIYIRDEDGIAIGSICINYNISDFMLVSKIINNFVDTNKKVDETFSGDINEVIENLLEKASNHVGKTVPFMNKDDKLAVLEYLDQKGMFTVKRSIERVALYLDVSKFTIYNYLEEIRVKKESTIP</sequence>